<dbReference type="InterPro" id="IPR052303">
    <property type="entry name" value="CEFIP"/>
</dbReference>
<reference evidence="3" key="1">
    <citation type="journal article" date="2010" name="Science">
        <title>The genome of the Western clawed frog Xenopus tropicalis.</title>
        <authorList>
            <person name="Hellsten U."/>
            <person name="Harland R.M."/>
            <person name="Gilchrist M.J."/>
            <person name="Hendrix D."/>
            <person name="Jurka J."/>
            <person name="Kapitonov V."/>
            <person name="Ovcharenko I."/>
            <person name="Putnam N.H."/>
            <person name="Shu S."/>
            <person name="Taher L."/>
            <person name="Blitz I.L."/>
            <person name="Blumberg B."/>
            <person name="Dichmann D.S."/>
            <person name="Dubchak I."/>
            <person name="Amaya E."/>
            <person name="Detter J.C."/>
            <person name="Fletcher R."/>
            <person name="Gerhard D.S."/>
            <person name="Goodstein D."/>
            <person name="Graves T."/>
            <person name="Grigoriev I.V."/>
            <person name="Grimwood J."/>
            <person name="Kawashima T."/>
            <person name="Lindquist E."/>
            <person name="Lucas S.M."/>
            <person name="Mead P.E."/>
            <person name="Mitros T."/>
            <person name="Ogino H."/>
            <person name="Ohta Y."/>
            <person name="Poliakov A.V."/>
            <person name="Pollet N."/>
            <person name="Robert J."/>
            <person name="Salamov A."/>
            <person name="Sater A.K."/>
            <person name="Schmutz J."/>
            <person name="Terry A."/>
            <person name="Vize P.D."/>
            <person name="Warren W.C."/>
            <person name="Wells D."/>
            <person name="Wills A."/>
            <person name="Wilson R.K."/>
            <person name="Zimmerman L.B."/>
            <person name="Zorn A.M."/>
            <person name="Grainger R."/>
            <person name="Grammer T."/>
            <person name="Khokha M.K."/>
            <person name="Richardson P.M."/>
            <person name="Rokhsar D.S."/>
        </authorList>
    </citation>
    <scope>NUCLEOTIDE SEQUENCE [LARGE SCALE GENOMIC DNA]</scope>
    <source>
        <strain evidence="3">Nigerian</strain>
    </source>
</reference>
<dbReference type="RefSeq" id="XP_004911157.2">
    <property type="nucleotide sequence ID" value="XM_004911100.4"/>
</dbReference>
<feature type="compositionally biased region" description="Polar residues" evidence="1">
    <location>
        <begin position="1282"/>
        <end position="1300"/>
    </location>
</feature>
<feature type="compositionally biased region" description="Low complexity" evidence="1">
    <location>
        <begin position="210"/>
        <end position="230"/>
    </location>
</feature>
<feature type="domain" description="DUF4585" evidence="2">
    <location>
        <begin position="1339"/>
        <end position="1403"/>
    </location>
</feature>
<accession>A0A6I8QNN1</accession>
<feature type="compositionally biased region" description="Basic and acidic residues" evidence="1">
    <location>
        <begin position="1058"/>
        <end position="1070"/>
    </location>
</feature>
<name>A0A6I8QNN1_XENTR</name>
<dbReference type="Proteomes" id="UP000008143">
    <property type="component" value="Chromosome 1"/>
</dbReference>
<dbReference type="Ensembl" id="ENSXETT00000076608">
    <property type="protein sequence ID" value="ENSXETP00000070895"/>
    <property type="gene ID" value="ENSXETG00000034439"/>
</dbReference>
<gene>
    <name evidence="6" type="primary">c1h4orf54</name>
    <name evidence="3 5" type="synonym">c4orf54</name>
</gene>
<dbReference type="Bgee" id="ENSXETG00000034439">
    <property type="expression patterns" value="Expressed in skeletal muscle tissue and 1 other cell type or tissue"/>
</dbReference>
<dbReference type="AGR" id="Xenbase:XB-GENE-22068121"/>
<evidence type="ECO:0000313" key="6">
    <source>
        <dbReference type="Xenbase" id="XB-GENE-22068121"/>
    </source>
</evidence>
<dbReference type="GeneTree" id="ENSGT00730000111645"/>
<organism evidence="3">
    <name type="scientific">Xenopus tropicalis</name>
    <name type="common">Western clawed frog</name>
    <name type="synonym">Silurana tropicalis</name>
    <dbReference type="NCBI Taxonomy" id="8364"/>
    <lineage>
        <taxon>Eukaryota</taxon>
        <taxon>Metazoa</taxon>
        <taxon>Chordata</taxon>
        <taxon>Craniata</taxon>
        <taxon>Vertebrata</taxon>
        <taxon>Euteleostomi</taxon>
        <taxon>Amphibia</taxon>
        <taxon>Batrachia</taxon>
        <taxon>Anura</taxon>
        <taxon>Pipoidea</taxon>
        <taxon>Pipidae</taxon>
        <taxon>Xenopodinae</taxon>
        <taxon>Xenopus</taxon>
        <taxon>Silurana</taxon>
    </lineage>
</organism>
<feature type="compositionally biased region" description="Basic and acidic residues" evidence="1">
    <location>
        <begin position="981"/>
        <end position="994"/>
    </location>
</feature>
<dbReference type="PANTHER" id="PTHR33775:SF4">
    <property type="entry name" value="CHROMOSOME 4 OPEN READING FRAME 54"/>
    <property type="match status" value="1"/>
</dbReference>
<evidence type="ECO:0000313" key="3">
    <source>
        <dbReference type="Ensembl" id="ENSXETP00000070895"/>
    </source>
</evidence>
<dbReference type="PANTHER" id="PTHR33775">
    <property type="entry name" value="CARDIAC-ENRICHED FHL2-INTERACTING PROTEIN-RELATED"/>
    <property type="match status" value="1"/>
</dbReference>
<feature type="compositionally biased region" description="Low complexity" evidence="1">
    <location>
        <begin position="12"/>
        <end position="22"/>
    </location>
</feature>
<dbReference type="KEGG" id="xtr:101731618"/>
<feature type="region of interest" description="Disordered" evidence="1">
    <location>
        <begin position="1"/>
        <end position="80"/>
    </location>
</feature>
<keyword evidence="4" id="KW-1185">Reference proteome</keyword>
<evidence type="ECO:0000256" key="1">
    <source>
        <dbReference type="SAM" id="MobiDB-lite"/>
    </source>
</evidence>
<feature type="compositionally biased region" description="Polar residues" evidence="1">
    <location>
        <begin position="1151"/>
        <end position="1169"/>
    </location>
</feature>
<reference evidence="3" key="2">
    <citation type="submission" date="2020-05" db="UniProtKB">
        <authorList>
            <consortium name="Ensembl"/>
        </authorList>
    </citation>
    <scope>IDENTIFICATION</scope>
</reference>
<sequence length="1521" mass="164230">MQQAVPPRRESPAWQPKQAAQPEPEPGYVEIPIQAEKRVSAITPKVSQSLTDHLPGDHKTKTGDGTDSKHADVSIRKESSPVDRLGQFLDVGENEGEQAEYILSYPSSLAATSNPSSPVCAPQLVCANDEAHYITTHEIQLCEADQEPDYPDFGLAPSTWSEAADSAPCTFLEYASFDSQGGSPTDEDYYMSTTSDPNPTDSVCSAELISSTHSESDTSPSICSSSSNSSTLDKALNTGEAARSKAGILLSIRTASKAINEGSNAQAQPNTAPAGAKHDTDMSYCVSRAPDCKSAFRQHQYQSLPQAADAHRLVAVPARLQARSGVHADISSGASSAVSELDDADKEVRNLTARAFRSLAYPYFEAINFSSSESTTSLSDQNIGINSWSTYLDFKGGALLSQKAEQSIHQHTATSASSFGLRKFANDAPKEQLFVQANKSHTKAFELVVSELETKGSSGGSASCSAKRIQSGSRVVTLTETLNFSSNVTATAPGSDRANKPPEQAPASACTDGVTDPLPRELPGQEGSKQSHSAAEAMEGTHKSKFASSLLKNVISKKMQLEQEFKMERGEITDTSYKRLCTPSKETEGAREKGIQRQNSRFSEASSDFTLVSSEELGEFFDTKSSATPKDLPCTEGNVAKQVSSIDHAKDESAMDPKRSASEAMKGMLLRSQNSAFRSWKEKEIEKMEKKIEEKVAKARRIKIPLERDWKADLGELSGSHSTKMSRLYVPGIQHTPKEKQVEKQATKYSVSTYAHQSCFSRNEHDFKTEKLQVLEAAVCRMTPMLTPKPQEIKLNLPLSGDKENPFSIAKLLTPNLASTAANLSKAAEELKNQLPPSRTEVLEKMPQFLVRDVRENKAKCQGAMHQVRDVRKLLKGSYHLDTGEGSGISGQSTPDPKAKLSVGSKISSSLSPIVITCQAVNNKEDEGDSGDTGEGDKAQSSADTILVHRASGRLPVATIAPNKTGPRMPVVKIVSKASKWKQEKPREQPEVKVEPQSPKSRVALEKLTAAVKTMEQLYVFDRKEWKRKGQPEPLTGSHVLSLISCEEATGKSESQAGDDKPVAPEETKKATPRPFGRAPEPIVRRNSYPSSDKSPSKPLAPEPRAPIKTFQVSKFGEPKSAEQQEKSHDVTGYNRSVFTVSAPKSRHQSLESALNSKNTRPQPPSSLRIQPRYLEEGKKAEPEPAVAPQPPQPRKASADFENYLTIPVKAASEAAVGKPPVAATVRDTSTSARENAATNCRDPASMCSLPPFSAKSHAASPKSPIKAASDWRSKAKEGVQPNRTHSTGSEPQSPDSIPSATIYHHAIPPVPAAMPSSQAPIFYSPPLTAATPVEMYPQQTQRKMLVDLATGQYYLVDTPVQPVKKRLFDPETGQYVEVPVPAPPATPVPFHMPPLALSPGAYGAAYMFYPGFLPTATTAVLPATSLQSQLSHQGSEHSFEVQGVETSQSGELNMNECPYYLATGSAAANSGTGPASNIKRGSLGCPESKQVISILSQPGPRIVAPPSFDGTTMRFVVEHR</sequence>
<feature type="region of interest" description="Disordered" evidence="1">
    <location>
        <begin position="883"/>
        <end position="903"/>
    </location>
</feature>
<feature type="compositionally biased region" description="Basic and acidic residues" evidence="1">
    <location>
        <begin position="54"/>
        <end position="80"/>
    </location>
</feature>
<feature type="region of interest" description="Disordered" evidence="1">
    <location>
        <begin position="1049"/>
        <end position="1200"/>
    </location>
</feature>
<feature type="compositionally biased region" description="Polar residues" evidence="1">
    <location>
        <begin position="191"/>
        <end position="203"/>
    </location>
</feature>
<evidence type="ECO:0000259" key="2">
    <source>
        <dbReference type="Pfam" id="PF15232"/>
    </source>
</evidence>
<feature type="region of interest" description="Disordered" evidence="1">
    <location>
        <begin position="177"/>
        <end position="230"/>
    </location>
</feature>
<feature type="compositionally biased region" description="Low complexity" evidence="1">
    <location>
        <begin position="1088"/>
        <end position="1098"/>
    </location>
</feature>
<feature type="region of interest" description="Disordered" evidence="1">
    <location>
        <begin position="978"/>
        <end position="1000"/>
    </location>
</feature>
<feature type="region of interest" description="Disordered" evidence="1">
    <location>
        <begin position="487"/>
        <end position="542"/>
    </location>
</feature>
<feature type="compositionally biased region" description="Low complexity" evidence="1">
    <location>
        <begin position="1251"/>
        <end position="1269"/>
    </location>
</feature>
<feature type="region of interest" description="Disordered" evidence="1">
    <location>
        <begin position="1214"/>
        <end position="1301"/>
    </location>
</feature>
<dbReference type="Pfam" id="PF15232">
    <property type="entry name" value="DUF4585"/>
    <property type="match status" value="1"/>
</dbReference>
<dbReference type="OrthoDB" id="8945866at2759"/>
<dbReference type="Xenbase" id="XB-GENE-22068121">
    <property type="gene designation" value="c1h4orf54"/>
</dbReference>
<feature type="compositionally biased region" description="Polar residues" evidence="1">
    <location>
        <begin position="1227"/>
        <end position="1239"/>
    </location>
</feature>
<protein>
    <submittedName>
        <fullName evidence="3">Chromosome 4 open reading frame 54</fullName>
    </submittedName>
    <submittedName>
        <fullName evidence="5">Uncharacterized protein C4orf54 homolog</fullName>
    </submittedName>
</protein>
<proteinExistence type="predicted"/>
<dbReference type="OMA" id="RRTQDFP"/>
<feature type="region of interest" description="Disordered" evidence="1">
    <location>
        <begin position="922"/>
        <end position="942"/>
    </location>
</feature>
<dbReference type="InterPro" id="IPR027838">
    <property type="entry name" value="DUF4585"/>
</dbReference>
<feature type="compositionally biased region" description="Basic and acidic residues" evidence="1">
    <location>
        <begin position="1174"/>
        <end position="1183"/>
    </location>
</feature>
<reference evidence="5" key="3">
    <citation type="submission" date="2025-04" db="UniProtKB">
        <authorList>
            <consortium name="RefSeq"/>
        </authorList>
    </citation>
    <scope>IDENTIFICATION</scope>
    <source>
        <strain evidence="5">Nigerian</strain>
        <tissue evidence="5">Liver and blood</tissue>
    </source>
</reference>
<feature type="compositionally biased region" description="Basic and acidic residues" evidence="1">
    <location>
        <begin position="1117"/>
        <end position="1130"/>
    </location>
</feature>
<evidence type="ECO:0000313" key="4">
    <source>
        <dbReference type="Proteomes" id="UP000008143"/>
    </source>
</evidence>
<evidence type="ECO:0000313" key="5">
    <source>
        <dbReference type="RefSeq" id="XP_004911157.2"/>
    </source>
</evidence>